<dbReference type="AlphaFoldDB" id="A0A382A2C5"/>
<dbReference type="InterPro" id="IPR046346">
    <property type="entry name" value="Aminoacid_DH-like_N_sf"/>
</dbReference>
<evidence type="ECO:0008006" key="2">
    <source>
        <dbReference type="Google" id="ProtNLM"/>
    </source>
</evidence>
<dbReference type="EMBL" id="UINC01023574">
    <property type="protein sequence ID" value="SVA95504.1"/>
    <property type="molecule type" value="Genomic_DNA"/>
</dbReference>
<feature type="non-terminal residue" evidence="1">
    <location>
        <position position="105"/>
    </location>
</feature>
<gene>
    <name evidence="1" type="ORF">METZ01_LOCUS148358</name>
</gene>
<proteinExistence type="predicted"/>
<dbReference type="GO" id="GO:0006108">
    <property type="term" value="P:malate metabolic process"/>
    <property type="evidence" value="ECO:0007669"/>
    <property type="project" value="TreeGrafter"/>
</dbReference>
<dbReference type="GO" id="GO:0004473">
    <property type="term" value="F:malate dehydrogenase (decarboxylating) (NADP+) activity"/>
    <property type="evidence" value="ECO:0007669"/>
    <property type="project" value="TreeGrafter"/>
</dbReference>
<sequence length="105" mass="12231">MKKSKNKLANTLLFPKGIELLHNPLLNKGTAFTAEERKELQLEGLLPPFVMSQEEQKIKVLSSVRVQTTDLDKYIYLTSLQDRNEALFYRLVIDEIEEFMPIIYT</sequence>
<dbReference type="PANTHER" id="PTHR23406">
    <property type="entry name" value="MALIC ENZYME-RELATED"/>
    <property type="match status" value="1"/>
</dbReference>
<protein>
    <recommendedName>
        <fullName evidence="2">Malic enzyme N-terminal domain-containing protein</fullName>
    </recommendedName>
</protein>
<reference evidence="1" key="1">
    <citation type="submission" date="2018-05" db="EMBL/GenBank/DDBJ databases">
        <authorList>
            <person name="Lanie J.A."/>
            <person name="Ng W.-L."/>
            <person name="Kazmierczak K.M."/>
            <person name="Andrzejewski T.M."/>
            <person name="Davidsen T.M."/>
            <person name="Wayne K.J."/>
            <person name="Tettelin H."/>
            <person name="Glass J.I."/>
            <person name="Rusch D."/>
            <person name="Podicherti R."/>
            <person name="Tsui H.-C.T."/>
            <person name="Winkler M.E."/>
        </authorList>
    </citation>
    <scope>NUCLEOTIDE SEQUENCE</scope>
</reference>
<name>A0A382A2C5_9ZZZZ</name>
<organism evidence="1">
    <name type="scientific">marine metagenome</name>
    <dbReference type="NCBI Taxonomy" id="408172"/>
    <lineage>
        <taxon>unclassified sequences</taxon>
        <taxon>metagenomes</taxon>
        <taxon>ecological metagenomes</taxon>
    </lineage>
</organism>
<dbReference type="SUPFAM" id="SSF53223">
    <property type="entry name" value="Aminoacid dehydrogenase-like, N-terminal domain"/>
    <property type="match status" value="1"/>
</dbReference>
<dbReference type="Gene3D" id="1.20.1370.30">
    <property type="match status" value="1"/>
</dbReference>
<evidence type="ECO:0000313" key="1">
    <source>
        <dbReference type="EMBL" id="SVA95504.1"/>
    </source>
</evidence>
<accession>A0A382A2C5</accession>
<dbReference type="PANTHER" id="PTHR23406:SF90">
    <property type="entry name" value="MALIC ENZYME-RELATED"/>
    <property type="match status" value="1"/>
</dbReference>